<keyword evidence="6" id="KW-1185">Reference proteome</keyword>
<evidence type="ECO:0000259" key="3">
    <source>
        <dbReference type="Pfam" id="PF13525"/>
    </source>
</evidence>
<sequence length="271" mass="29692">MSMLRLSRVTRGFDLGAVAQAVALTAVLALGVAGQPARAALFEDDEARKAILDIRAKQAQNEEAQRARVADLQSQLETARRGLLDLSGQIDALRGELAKMRGQNEQLARDLSETQRKVADQSATLDNRLRPLEPQKVSLDGKEFQADPEEKRQFDAAMGLIRRGDFNEAVSAYTSFLQRFPASGYADSVRFWLGNAQYGKRDYKGAIATFKAFVAANPDHPRAAESQLAIANCQIELKDTKGARKTLEDLGKAYPGTEAAKAAKERLTALR</sequence>
<dbReference type="GO" id="GO:0030288">
    <property type="term" value="C:outer membrane-bounded periplasmic space"/>
    <property type="evidence" value="ECO:0007669"/>
    <property type="project" value="UniProtKB-UniRule"/>
</dbReference>
<evidence type="ECO:0000259" key="4">
    <source>
        <dbReference type="Pfam" id="PF16331"/>
    </source>
</evidence>
<keyword evidence="1 2" id="KW-0732">Signal</keyword>
<dbReference type="Pfam" id="PF13525">
    <property type="entry name" value="YfiO"/>
    <property type="match status" value="1"/>
</dbReference>
<dbReference type="NCBIfam" id="TIGR02795">
    <property type="entry name" value="tol_pal_ybgF"/>
    <property type="match status" value="1"/>
</dbReference>
<dbReference type="SUPFAM" id="SSF48452">
    <property type="entry name" value="TPR-like"/>
    <property type="match status" value="1"/>
</dbReference>
<comment type="similarity">
    <text evidence="2">Belongs to the CpoB family.</text>
</comment>
<accession>A0A246JFS7</accession>
<comment type="caution">
    <text evidence="5">The sequence shown here is derived from an EMBL/GenBank/DDBJ whole genome shotgun (WGS) entry which is preliminary data.</text>
</comment>
<dbReference type="InterPro" id="IPR034706">
    <property type="entry name" value="CpoB"/>
</dbReference>
<dbReference type="Gene3D" id="1.20.5.110">
    <property type="match status" value="1"/>
</dbReference>
<reference evidence="5 6" key="1">
    <citation type="journal article" date="2008" name="Int. J. Syst. Evol. Microbiol.">
        <title>Description of Roseateles aquatilis sp. nov. and Roseateles terrae sp. nov., in the class Betaproteobacteria, and emended description of the genus Roseateles.</title>
        <authorList>
            <person name="Gomila M."/>
            <person name="Bowien B."/>
            <person name="Falsen E."/>
            <person name="Moore E.R."/>
            <person name="Lalucat J."/>
        </authorList>
    </citation>
    <scope>NUCLEOTIDE SEQUENCE [LARGE SCALE GENOMIC DNA]</scope>
    <source>
        <strain evidence="5 6">CCUG 48205</strain>
    </source>
</reference>
<protein>
    <recommendedName>
        <fullName evidence="2">Cell division coordinator CpoB</fullName>
    </recommendedName>
</protein>
<evidence type="ECO:0000313" key="6">
    <source>
        <dbReference type="Proteomes" id="UP000197468"/>
    </source>
</evidence>
<gene>
    <name evidence="5" type="primary">ygbF</name>
    <name evidence="2" type="synonym">cpoB</name>
    <name evidence="5" type="ORF">CDN99_09450</name>
</gene>
<feature type="domain" description="Outer membrane lipoprotein BamD-like" evidence="3">
    <location>
        <begin position="150"/>
        <end position="271"/>
    </location>
</feature>
<dbReference type="Gene3D" id="1.25.40.10">
    <property type="entry name" value="Tetratricopeptide repeat domain"/>
    <property type="match status" value="1"/>
</dbReference>
<evidence type="ECO:0000313" key="5">
    <source>
        <dbReference type="EMBL" id="OWQ91381.1"/>
    </source>
</evidence>
<dbReference type="Proteomes" id="UP000197468">
    <property type="component" value="Unassembled WGS sequence"/>
</dbReference>
<evidence type="ECO:0000256" key="2">
    <source>
        <dbReference type="HAMAP-Rule" id="MF_02066"/>
    </source>
</evidence>
<feature type="coiled-coil region" evidence="2">
    <location>
        <begin position="47"/>
        <end position="124"/>
    </location>
</feature>
<keyword evidence="2" id="KW-0132">Cell division</keyword>
<feature type="domain" description="YbgF trimerisation" evidence="4">
    <location>
        <begin position="67"/>
        <end position="136"/>
    </location>
</feature>
<keyword evidence="2" id="KW-0175">Coiled coil</keyword>
<name>A0A246JFS7_9BURK</name>
<dbReference type="GO" id="GO:0070206">
    <property type="term" value="P:protein trimerization"/>
    <property type="evidence" value="ECO:0007669"/>
    <property type="project" value="InterPro"/>
</dbReference>
<evidence type="ECO:0000256" key="1">
    <source>
        <dbReference type="ARBA" id="ARBA00022729"/>
    </source>
</evidence>
<comment type="function">
    <text evidence="2">Mediates coordination of peptidoglycan synthesis and outer membrane constriction during cell division.</text>
</comment>
<dbReference type="InterPro" id="IPR032519">
    <property type="entry name" value="YbgF_tri"/>
</dbReference>
<dbReference type="EMBL" id="NIOF01000003">
    <property type="protein sequence ID" value="OWQ91381.1"/>
    <property type="molecule type" value="Genomic_DNA"/>
</dbReference>
<dbReference type="InterPro" id="IPR014162">
    <property type="entry name" value="CpoB_C"/>
</dbReference>
<keyword evidence="2" id="KW-0131">Cell cycle</keyword>
<proteinExistence type="inferred from homology"/>
<organism evidence="5 6">
    <name type="scientific">Roseateles aquatilis</name>
    <dbReference type="NCBI Taxonomy" id="431061"/>
    <lineage>
        <taxon>Bacteria</taxon>
        <taxon>Pseudomonadati</taxon>
        <taxon>Pseudomonadota</taxon>
        <taxon>Betaproteobacteria</taxon>
        <taxon>Burkholderiales</taxon>
        <taxon>Sphaerotilaceae</taxon>
        <taxon>Roseateles</taxon>
    </lineage>
</organism>
<dbReference type="HAMAP" id="MF_02066">
    <property type="entry name" value="CpoB"/>
    <property type="match status" value="1"/>
</dbReference>
<dbReference type="GO" id="GO:0043093">
    <property type="term" value="P:FtsZ-dependent cytokinesis"/>
    <property type="evidence" value="ECO:0007669"/>
    <property type="project" value="UniProtKB-UniRule"/>
</dbReference>
<dbReference type="AlphaFoldDB" id="A0A246JFS7"/>
<dbReference type="InterPro" id="IPR011990">
    <property type="entry name" value="TPR-like_helical_dom_sf"/>
</dbReference>
<dbReference type="Pfam" id="PF16331">
    <property type="entry name" value="TolA_bind_tri"/>
    <property type="match status" value="1"/>
</dbReference>
<dbReference type="InterPro" id="IPR039565">
    <property type="entry name" value="BamD-like"/>
</dbReference>
<dbReference type="OrthoDB" id="8525418at2"/>
<comment type="subcellular location">
    <subcellularLocation>
        <location evidence="2">Periplasm</location>
    </subcellularLocation>
</comment>
<keyword evidence="2" id="KW-0574">Periplasm</keyword>